<keyword evidence="2" id="KW-1185">Reference proteome</keyword>
<dbReference type="HOGENOM" id="CLU_2857430_0_0_6"/>
<evidence type="ECO:0000313" key="2">
    <source>
        <dbReference type="Proteomes" id="UP000013148"/>
    </source>
</evidence>
<name>N8X0R7_ACIGI</name>
<sequence>MTQISQDTFNNYQYYLDRVSFSRNSFNLKWDNGISSEDKVSIFSEIELFIENQIQKYIPDDLPF</sequence>
<reference evidence="1 2" key="1">
    <citation type="submission" date="2013-02" db="EMBL/GenBank/DDBJ databases">
        <title>The Genome Sequence of Acinetobacter guillouiae NIPH 991.</title>
        <authorList>
            <consortium name="The Broad Institute Genome Sequencing Platform"/>
            <consortium name="The Broad Institute Genome Sequencing Center for Infectious Disease"/>
            <person name="Cerqueira G."/>
            <person name="Feldgarden M."/>
            <person name="Courvalin P."/>
            <person name="Perichon B."/>
            <person name="Grillot-Courvalin C."/>
            <person name="Clermont D."/>
            <person name="Rocha E."/>
            <person name="Yoon E.-J."/>
            <person name="Nemec A."/>
            <person name="Walker B."/>
            <person name="Young S.K."/>
            <person name="Zeng Q."/>
            <person name="Gargeya S."/>
            <person name="Fitzgerald M."/>
            <person name="Haas B."/>
            <person name="Abouelleil A."/>
            <person name="Alvarado L."/>
            <person name="Arachchi H.M."/>
            <person name="Berlin A.M."/>
            <person name="Chapman S.B."/>
            <person name="Dewar J."/>
            <person name="Goldberg J."/>
            <person name="Griggs A."/>
            <person name="Gujja S."/>
            <person name="Hansen M."/>
            <person name="Howarth C."/>
            <person name="Imamovic A."/>
            <person name="Larimer J."/>
            <person name="McCowan C."/>
            <person name="Murphy C."/>
            <person name="Neiman D."/>
            <person name="Pearson M."/>
            <person name="Priest M."/>
            <person name="Roberts A."/>
            <person name="Saif S."/>
            <person name="Shea T."/>
            <person name="Sisk P."/>
            <person name="Sykes S."/>
            <person name="Wortman J."/>
            <person name="Nusbaum C."/>
            <person name="Birren B."/>
        </authorList>
    </citation>
    <scope>NUCLEOTIDE SEQUENCE [LARGE SCALE GENOMIC DNA]</scope>
    <source>
        <strain evidence="1 2">NIPH 991</strain>
    </source>
</reference>
<dbReference type="Proteomes" id="UP000013148">
    <property type="component" value="Unassembled WGS sequence"/>
</dbReference>
<protein>
    <submittedName>
        <fullName evidence="1">Uncharacterized protein</fullName>
    </submittedName>
</protein>
<gene>
    <name evidence="1" type="ORF">F964_01293</name>
</gene>
<dbReference type="EMBL" id="APPJ01000009">
    <property type="protein sequence ID" value="ENV17977.1"/>
    <property type="molecule type" value="Genomic_DNA"/>
</dbReference>
<proteinExistence type="predicted"/>
<comment type="caution">
    <text evidence="1">The sequence shown here is derived from an EMBL/GenBank/DDBJ whole genome shotgun (WGS) entry which is preliminary data.</text>
</comment>
<dbReference type="AlphaFoldDB" id="N8X0R7"/>
<accession>N8X0R7</accession>
<organism evidence="1 2">
    <name type="scientific">Acinetobacter guillouiae NIPH 991</name>
    <dbReference type="NCBI Taxonomy" id="1217656"/>
    <lineage>
        <taxon>Bacteria</taxon>
        <taxon>Pseudomonadati</taxon>
        <taxon>Pseudomonadota</taxon>
        <taxon>Gammaproteobacteria</taxon>
        <taxon>Moraxellales</taxon>
        <taxon>Moraxellaceae</taxon>
        <taxon>Acinetobacter</taxon>
    </lineage>
</organism>
<evidence type="ECO:0000313" key="1">
    <source>
        <dbReference type="EMBL" id="ENV17977.1"/>
    </source>
</evidence>